<proteinExistence type="predicted"/>
<name>A0A3D9I339_9BACL</name>
<evidence type="ECO:0000256" key="1">
    <source>
        <dbReference type="SAM" id="MobiDB-lite"/>
    </source>
</evidence>
<dbReference type="OrthoDB" id="2677932at2"/>
<sequence>MPRERSNAVSSKNAPFTGAKPSKKPIIGSHRTKSLIGGHGTQQVLDMQGMIGNQATQKFVPTVPKPTLGSHRIKTQIGGHRTKPTLESKPVTENPTTPKQLSDSLQSKPLPQGYVPFDTGETKDAGSSFDWNLGSSATTAPKSKPLPKGYVPFKDDDNSDDDDFDDDWDSKSISKSGSTTPTTNTSPSSAVGAITPEQGVFPARVREDLFDEEPDDFDDDSDDDYDDDSDNANKDELSGLIAQSLQPAGAGSSFALEKNKESEFDKDMLYGGGIRGVDLNSTTFYANESQRASYARGFDKSGKMINATDGKSLDTMGALESSTVGAKADRHIFTMNALGEFHSMDAVKENSDRSKRVHDQRKQDLKDLKDKPQLQAELRNMQLPSMERIHHSTFNAGDDIAGAGELQVRDGQVELLSDASGHYKPGSKQMVQTVQQLEKNNVPIEQLGVEFVGKPEFQYELDYLTGEDKVDPTTGKKVRRRDVDGNLMPKMQNGKQSFTKNMQVSALELLGYADHVPDAAEERMRDAHDQKNSMLRELLIKTQRHDPIAYDYRGDVQSKHASVMEELLAKRKKAAPVPDLPQEKYFGYGSISNLPGKKLVVDDNERSSRSSLPVAGDNNVKTSESDEVWGAAASNSAAIKDGGKAQARSKSYKKETAQGGSNAYNSSPLLNGSDAYNSSPLLNGSNAYNSAPLLNSSMSYNKSNGYNKPISRGYTGSKPFSYKDFDEDSYD</sequence>
<dbReference type="RefSeq" id="WP_116064980.1">
    <property type="nucleotide sequence ID" value="NZ_QRDZ01000040.1"/>
</dbReference>
<feature type="compositionally biased region" description="Low complexity" evidence="1">
    <location>
        <begin position="171"/>
        <end position="189"/>
    </location>
</feature>
<feature type="region of interest" description="Disordered" evidence="1">
    <location>
        <begin position="1"/>
        <end position="36"/>
    </location>
</feature>
<keyword evidence="3" id="KW-1185">Reference proteome</keyword>
<protein>
    <submittedName>
        <fullName evidence="2">Uncharacterized protein</fullName>
    </submittedName>
</protein>
<feature type="region of interest" description="Disordered" evidence="1">
    <location>
        <begin position="698"/>
        <end position="731"/>
    </location>
</feature>
<organism evidence="2 3">
    <name type="scientific">Cohnella phaseoli</name>
    <dbReference type="NCBI Taxonomy" id="456490"/>
    <lineage>
        <taxon>Bacteria</taxon>
        <taxon>Bacillati</taxon>
        <taxon>Bacillota</taxon>
        <taxon>Bacilli</taxon>
        <taxon>Bacillales</taxon>
        <taxon>Paenibacillaceae</taxon>
        <taxon>Cohnella</taxon>
    </lineage>
</organism>
<gene>
    <name evidence="2" type="ORF">DFP98_14017</name>
</gene>
<feature type="compositionally biased region" description="Acidic residues" evidence="1">
    <location>
        <begin position="157"/>
        <end position="168"/>
    </location>
</feature>
<feature type="region of interest" description="Disordered" evidence="1">
    <location>
        <begin position="348"/>
        <end position="370"/>
    </location>
</feature>
<accession>A0A3D9I339</accession>
<feature type="region of interest" description="Disordered" evidence="1">
    <location>
        <begin position="59"/>
        <end position="238"/>
    </location>
</feature>
<feature type="compositionally biased region" description="Polar residues" evidence="1">
    <location>
        <begin position="91"/>
        <end position="109"/>
    </location>
</feature>
<feature type="compositionally biased region" description="Basic and acidic residues" evidence="1">
    <location>
        <begin position="360"/>
        <end position="370"/>
    </location>
</feature>
<dbReference type="AlphaFoldDB" id="A0A3D9I339"/>
<feature type="region of interest" description="Disordered" evidence="1">
    <location>
        <begin position="602"/>
        <end position="682"/>
    </location>
</feature>
<evidence type="ECO:0000313" key="3">
    <source>
        <dbReference type="Proteomes" id="UP000256977"/>
    </source>
</evidence>
<feature type="compositionally biased region" description="Acidic residues" evidence="1">
    <location>
        <begin position="209"/>
        <end position="230"/>
    </location>
</feature>
<feature type="compositionally biased region" description="Polar residues" evidence="1">
    <location>
        <begin position="658"/>
        <end position="682"/>
    </location>
</feature>
<feature type="compositionally biased region" description="Polar residues" evidence="1">
    <location>
        <begin position="129"/>
        <end position="141"/>
    </location>
</feature>
<reference evidence="2 3" key="1">
    <citation type="submission" date="2018-07" db="EMBL/GenBank/DDBJ databases">
        <title>Genomic Encyclopedia of Type Strains, Phase III (KMG-III): the genomes of soil and plant-associated and newly described type strains.</title>
        <authorList>
            <person name="Whitman W."/>
        </authorList>
    </citation>
    <scope>NUCLEOTIDE SEQUENCE [LARGE SCALE GENOMIC DNA]</scope>
    <source>
        <strain evidence="2 3">CECT 7287</strain>
    </source>
</reference>
<dbReference type="EMBL" id="QRDZ01000040">
    <property type="protein sequence ID" value="RED56177.1"/>
    <property type="molecule type" value="Genomic_DNA"/>
</dbReference>
<evidence type="ECO:0000313" key="2">
    <source>
        <dbReference type="EMBL" id="RED56177.1"/>
    </source>
</evidence>
<dbReference type="Proteomes" id="UP000256977">
    <property type="component" value="Unassembled WGS sequence"/>
</dbReference>
<comment type="caution">
    <text evidence="2">The sequence shown here is derived from an EMBL/GenBank/DDBJ whole genome shotgun (WGS) entry which is preliminary data.</text>
</comment>